<protein>
    <recommendedName>
        <fullName evidence="11">Acyltransferase</fullName>
        <ecNumber evidence="11">2.3.1.-</ecNumber>
    </recommendedName>
</protein>
<dbReference type="GO" id="GO:0005789">
    <property type="term" value="C:endoplasmic reticulum membrane"/>
    <property type="evidence" value="ECO:0007669"/>
    <property type="project" value="UniProtKB-SubCell"/>
</dbReference>
<keyword evidence="10" id="KW-0012">Acyltransferase</keyword>
<dbReference type="Proteomes" id="UP000606786">
    <property type="component" value="Unassembled WGS sequence"/>
</dbReference>
<evidence type="ECO:0000256" key="8">
    <source>
        <dbReference type="ARBA" id="ARBA00023098"/>
    </source>
</evidence>
<feature type="transmembrane region" description="Helical" evidence="11">
    <location>
        <begin position="6"/>
        <end position="28"/>
    </location>
</feature>
<dbReference type="EC" id="2.3.1.-" evidence="11"/>
<dbReference type="InterPro" id="IPR007130">
    <property type="entry name" value="DAGAT"/>
</dbReference>
<evidence type="ECO:0000256" key="4">
    <source>
        <dbReference type="ARBA" id="ARBA00022679"/>
    </source>
</evidence>
<proteinExistence type="inferred from homology"/>
<dbReference type="GO" id="GO:0004144">
    <property type="term" value="F:diacylglycerol O-acyltransferase activity"/>
    <property type="evidence" value="ECO:0007669"/>
    <property type="project" value="TreeGrafter"/>
</dbReference>
<keyword evidence="9 11" id="KW-0472">Membrane</keyword>
<evidence type="ECO:0000256" key="5">
    <source>
        <dbReference type="ARBA" id="ARBA00022692"/>
    </source>
</evidence>
<keyword evidence="4 11" id="KW-0808">Transferase</keyword>
<evidence type="ECO:0000256" key="1">
    <source>
        <dbReference type="ARBA" id="ARBA00004477"/>
    </source>
</evidence>
<comment type="subcellular location">
    <subcellularLocation>
        <location evidence="1 11">Endoplasmic reticulum membrane</location>
        <topology evidence="1 11">Multi-pass membrane protein</topology>
    </subcellularLocation>
</comment>
<reference evidence="12" key="1">
    <citation type="submission" date="2020-11" db="EMBL/GenBank/DDBJ databases">
        <authorList>
            <person name="Whitehead M."/>
        </authorList>
    </citation>
    <scope>NUCLEOTIDE SEQUENCE</scope>
    <source>
        <strain evidence="12">EGII</strain>
    </source>
</reference>
<evidence type="ECO:0000256" key="11">
    <source>
        <dbReference type="RuleBase" id="RU367023"/>
    </source>
</evidence>
<dbReference type="EMBL" id="CAJHJT010000012">
    <property type="protein sequence ID" value="CAD6999258.1"/>
    <property type="molecule type" value="Genomic_DNA"/>
</dbReference>
<dbReference type="CDD" id="cd07987">
    <property type="entry name" value="LPLAT_MGAT-like"/>
    <property type="match status" value="1"/>
</dbReference>
<sequence length="336" mass="38753">MVTFKEIIQIAVIHVYFFVFYFSAYFIYWYTVKGLIFGSLWVKTVLTAYLIYLLVDYFVYHSALDGNGSILLRSKRFVGITRDYFPVEIRKTAEIPPNRNYILAHFPHGILTLAISINMLLEITPFLRLFPGIRPKVATLNINFCTPFVREFLRYLGYIPSSKDSLLYFLNKSNDPKHTDNADGFTSYMLGISVGGTQEALLTEPGKYTIVLKKRMGFVKLAIQTGSPIVPSFGFGDVDIYTPLDKAWFRPIQMFYKKYFRYAPIIFKGRGNTILPYKKKVTLVVGSPIDVKRTTNPDPAYVEEIHTKVVAAVRDLFETYKREYIENSEETELVIM</sequence>
<comment type="caution">
    <text evidence="12">The sequence shown here is derived from an EMBL/GenBank/DDBJ whole genome shotgun (WGS) entry which is preliminary data.</text>
</comment>
<keyword evidence="6 11" id="KW-0256">Endoplasmic reticulum</keyword>
<gene>
    <name evidence="12" type="ORF">CCAP1982_LOCUS7788</name>
</gene>
<dbReference type="PANTHER" id="PTHR12317:SF79">
    <property type="entry name" value="ACYLTRANSFERASE"/>
    <property type="match status" value="1"/>
</dbReference>
<dbReference type="GO" id="GO:0019432">
    <property type="term" value="P:triglyceride biosynthetic process"/>
    <property type="evidence" value="ECO:0007669"/>
    <property type="project" value="TreeGrafter"/>
</dbReference>
<feature type="transmembrane region" description="Helical" evidence="11">
    <location>
        <begin position="40"/>
        <end position="60"/>
    </location>
</feature>
<evidence type="ECO:0000256" key="6">
    <source>
        <dbReference type="ARBA" id="ARBA00022824"/>
    </source>
</evidence>
<dbReference type="PANTHER" id="PTHR12317">
    <property type="entry name" value="DIACYLGLYCEROL O-ACYLTRANSFERASE"/>
    <property type="match status" value="1"/>
</dbReference>
<keyword evidence="8" id="KW-0443">Lipid metabolism</keyword>
<evidence type="ECO:0000313" key="12">
    <source>
        <dbReference type="EMBL" id="CAD6999258.1"/>
    </source>
</evidence>
<evidence type="ECO:0000313" key="13">
    <source>
        <dbReference type="Proteomes" id="UP000606786"/>
    </source>
</evidence>
<evidence type="ECO:0000256" key="10">
    <source>
        <dbReference type="ARBA" id="ARBA00023315"/>
    </source>
</evidence>
<dbReference type="Pfam" id="PF03982">
    <property type="entry name" value="DAGAT"/>
    <property type="match status" value="1"/>
</dbReference>
<accession>A0A811ULQ8</accession>
<evidence type="ECO:0000256" key="9">
    <source>
        <dbReference type="ARBA" id="ARBA00023136"/>
    </source>
</evidence>
<name>A0A811ULQ8_CERCA</name>
<evidence type="ECO:0000256" key="2">
    <source>
        <dbReference type="ARBA" id="ARBA00005420"/>
    </source>
</evidence>
<keyword evidence="5 11" id="KW-0812">Transmembrane</keyword>
<organism evidence="12 13">
    <name type="scientific">Ceratitis capitata</name>
    <name type="common">Mediterranean fruit fly</name>
    <name type="synonym">Tephritis capitata</name>
    <dbReference type="NCBI Taxonomy" id="7213"/>
    <lineage>
        <taxon>Eukaryota</taxon>
        <taxon>Metazoa</taxon>
        <taxon>Ecdysozoa</taxon>
        <taxon>Arthropoda</taxon>
        <taxon>Hexapoda</taxon>
        <taxon>Insecta</taxon>
        <taxon>Pterygota</taxon>
        <taxon>Neoptera</taxon>
        <taxon>Endopterygota</taxon>
        <taxon>Diptera</taxon>
        <taxon>Brachycera</taxon>
        <taxon>Muscomorpha</taxon>
        <taxon>Tephritoidea</taxon>
        <taxon>Tephritidae</taxon>
        <taxon>Ceratitis</taxon>
        <taxon>Ceratitis</taxon>
    </lineage>
</organism>
<evidence type="ECO:0000256" key="3">
    <source>
        <dbReference type="ARBA" id="ARBA00022516"/>
    </source>
</evidence>
<dbReference type="AlphaFoldDB" id="A0A811ULQ8"/>
<keyword evidence="7 11" id="KW-1133">Transmembrane helix</keyword>
<comment type="similarity">
    <text evidence="2 11">Belongs to the diacylglycerol acyltransferase family.</text>
</comment>
<evidence type="ECO:0000256" key="7">
    <source>
        <dbReference type="ARBA" id="ARBA00022989"/>
    </source>
</evidence>
<keyword evidence="3" id="KW-0444">Lipid biosynthesis</keyword>
<dbReference type="OrthoDB" id="264532at2759"/>
<keyword evidence="13" id="KW-1185">Reference proteome</keyword>